<dbReference type="AlphaFoldDB" id="A0A6G1HLJ1"/>
<sequence length="151" mass="16883">MLWLVRHDLTILSQGQAAYNSHIACSKPTGLRRLTQRLEFQVVSDSNARHFCIDSAAAAHSSTVCLFLSAGFSHEPGTPPVAAGHHGHRRTDLRTRSSVQGMAQITVRVTRAQARRDLRLRFTPTIASRQPFNRPPMPCLRHPDLRRSEIA</sequence>
<name>A0A6G1HLJ1_9PEZI</name>
<protein>
    <submittedName>
        <fullName evidence="2">Uncharacterized protein</fullName>
    </submittedName>
</protein>
<accession>A0A6G1HLJ1</accession>
<evidence type="ECO:0000256" key="1">
    <source>
        <dbReference type="SAM" id="MobiDB-lite"/>
    </source>
</evidence>
<reference evidence="2" key="1">
    <citation type="journal article" date="2020" name="Stud. Mycol.">
        <title>101 Dothideomycetes genomes: a test case for predicting lifestyles and emergence of pathogens.</title>
        <authorList>
            <person name="Haridas S."/>
            <person name="Albert R."/>
            <person name="Binder M."/>
            <person name="Bloem J."/>
            <person name="Labutti K."/>
            <person name="Salamov A."/>
            <person name="Andreopoulos B."/>
            <person name="Baker S."/>
            <person name="Barry K."/>
            <person name="Bills G."/>
            <person name="Bluhm B."/>
            <person name="Cannon C."/>
            <person name="Castanera R."/>
            <person name="Culley D."/>
            <person name="Daum C."/>
            <person name="Ezra D."/>
            <person name="Gonzalez J."/>
            <person name="Henrissat B."/>
            <person name="Kuo A."/>
            <person name="Liang C."/>
            <person name="Lipzen A."/>
            <person name="Lutzoni F."/>
            <person name="Magnuson J."/>
            <person name="Mondo S."/>
            <person name="Nolan M."/>
            <person name="Ohm R."/>
            <person name="Pangilinan J."/>
            <person name="Park H.-J."/>
            <person name="Ramirez L."/>
            <person name="Alfaro M."/>
            <person name="Sun H."/>
            <person name="Tritt A."/>
            <person name="Yoshinaga Y."/>
            <person name="Zwiers L.-H."/>
            <person name="Turgeon B."/>
            <person name="Goodwin S."/>
            <person name="Spatafora J."/>
            <person name="Crous P."/>
            <person name="Grigoriev I."/>
        </authorList>
    </citation>
    <scope>NUCLEOTIDE SEQUENCE</scope>
    <source>
        <strain evidence="2">CBS 262.69</strain>
    </source>
</reference>
<evidence type="ECO:0000313" key="2">
    <source>
        <dbReference type="EMBL" id="KAF2396771.1"/>
    </source>
</evidence>
<proteinExistence type="predicted"/>
<evidence type="ECO:0000313" key="3">
    <source>
        <dbReference type="Proteomes" id="UP000799640"/>
    </source>
</evidence>
<organism evidence="2 3">
    <name type="scientific">Trichodelitschia bisporula</name>
    <dbReference type="NCBI Taxonomy" id="703511"/>
    <lineage>
        <taxon>Eukaryota</taxon>
        <taxon>Fungi</taxon>
        <taxon>Dikarya</taxon>
        <taxon>Ascomycota</taxon>
        <taxon>Pezizomycotina</taxon>
        <taxon>Dothideomycetes</taxon>
        <taxon>Dothideomycetes incertae sedis</taxon>
        <taxon>Phaeotrichales</taxon>
        <taxon>Phaeotrichaceae</taxon>
        <taxon>Trichodelitschia</taxon>
    </lineage>
</organism>
<feature type="compositionally biased region" description="Basic and acidic residues" evidence="1">
    <location>
        <begin position="141"/>
        <end position="151"/>
    </location>
</feature>
<gene>
    <name evidence="2" type="ORF">EJ06DRAFT_170636</name>
</gene>
<dbReference type="Proteomes" id="UP000799640">
    <property type="component" value="Unassembled WGS sequence"/>
</dbReference>
<keyword evidence="3" id="KW-1185">Reference proteome</keyword>
<feature type="region of interest" description="Disordered" evidence="1">
    <location>
        <begin position="131"/>
        <end position="151"/>
    </location>
</feature>
<dbReference type="EMBL" id="ML996705">
    <property type="protein sequence ID" value="KAF2396771.1"/>
    <property type="molecule type" value="Genomic_DNA"/>
</dbReference>